<reference evidence="5 6" key="1">
    <citation type="journal article" date="2013" name="Nature">
        <title>Insights into bilaterian evolution from three spiralian genomes.</title>
        <authorList>
            <person name="Simakov O."/>
            <person name="Marletaz F."/>
            <person name="Cho S.J."/>
            <person name="Edsinger-Gonzales E."/>
            <person name="Havlak P."/>
            <person name="Hellsten U."/>
            <person name="Kuo D.H."/>
            <person name="Larsson T."/>
            <person name="Lv J."/>
            <person name="Arendt D."/>
            <person name="Savage R."/>
            <person name="Osoegawa K."/>
            <person name="de Jong P."/>
            <person name="Grimwood J."/>
            <person name="Chapman J.A."/>
            <person name="Shapiro H."/>
            <person name="Aerts A."/>
            <person name="Otillar R.P."/>
            <person name="Terry A.Y."/>
            <person name="Boore J.L."/>
            <person name="Grigoriev I.V."/>
            <person name="Lindberg D.R."/>
            <person name="Seaver E.C."/>
            <person name="Weisblat D.A."/>
            <person name="Putnam N.H."/>
            <person name="Rokhsar D.S."/>
        </authorList>
    </citation>
    <scope>NUCLEOTIDE SEQUENCE [LARGE SCALE GENOMIC DNA]</scope>
</reference>
<keyword evidence="1" id="KW-1199">Hemostasis impairing toxin</keyword>
<dbReference type="OMA" id="HQIFPMH"/>
<sequence>MKIKGGSTVDAAIATLLCVGLANSMSTGIGGGHFMTIYKRTSKKVYTINAREMAPSAATQEMFKTKSSEKGGLAIAVPGQLMGMWQAYKIGGKLPWKDLFKPAISLCKNGIPVSSTLMSAMHSELRKNPPANLRKLFTNPDTKTYYKAGEKMKRPELARTLEAVANEGVKAFYNGSLTDVISKEIKDAGGIITSDDLRNYVATVDDPVSIKLYDGITVYSPPPPSTGAVFQYVLNILNGYKMVPSDFETKTQTLTEHRIIEAFKFAFARRSTLGDPEVGTAEFKHNISQIVSDLTNLNYGETTRYKINDNKTFKYKHYHPAFSLTETHGTTHLSLLGPNGDAVAITSTVNLYFGSDVVGENTGIIYNDEMDDFSTPNTTNYFGVPASPANFIKPMKRPLSSMTPSIAVAPSGDVVMVVGASGGTKITTAVARVVMESLWFKWGIKKSIDYPRLHDQLVPEVCEAERGYPAVVFDGLKGIGHNMTWVGGGSVVQGILQLKPGDITANSDYRKGGKPAGY</sequence>
<dbReference type="FunFam" id="3.60.20.40:FF:000001">
    <property type="entry name" value="Gamma-glutamyltranspeptidase 1"/>
    <property type="match status" value="1"/>
</dbReference>
<evidence type="ECO:0000313" key="6">
    <source>
        <dbReference type="Proteomes" id="UP000030746"/>
    </source>
</evidence>
<dbReference type="Pfam" id="PF01019">
    <property type="entry name" value="G_glu_transpept"/>
    <property type="match status" value="1"/>
</dbReference>
<dbReference type="GO" id="GO:0005886">
    <property type="term" value="C:plasma membrane"/>
    <property type="evidence" value="ECO:0007669"/>
    <property type="project" value="TreeGrafter"/>
</dbReference>
<keyword evidence="6" id="KW-1185">Reference proteome</keyword>
<feature type="active site" description="Nucleophile" evidence="2">
    <location>
        <position position="330"/>
    </location>
</feature>
<dbReference type="InterPro" id="IPR000101">
    <property type="entry name" value="GGT_peptidase"/>
</dbReference>
<dbReference type="OrthoDB" id="1081007at2759"/>
<keyword evidence="1" id="KW-1202">Platelet aggregation activating toxin</keyword>
<protein>
    <recommendedName>
        <fullName evidence="7">Gamma-glutamyltransferase</fullName>
    </recommendedName>
</protein>
<dbReference type="KEGG" id="lgi:LOTGIDRAFT_152913"/>
<feature type="binding site" evidence="3">
    <location>
        <position position="423"/>
    </location>
    <ligand>
        <name>L-glutamate</name>
        <dbReference type="ChEBI" id="CHEBI:29985"/>
    </ligand>
</feature>
<dbReference type="NCBIfam" id="TIGR00066">
    <property type="entry name" value="g_glut_trans"/>
    <property type="match status" value="1"/>
</dbReference>
<evidence type="ECO:0000256" key="1">
    <source>
        <dbReference type="ARBA" id="ARBA00084097"/>
    </source>
</evidence>
<keyword evidence="4" id="KW-0732">Signal</keyword>
<dbReference type="InterPro" id="IPR043137">
    <property type="entry name" value="GGT_ssub_C"/>
</dbReference>
<feature type="binding site" evidence="3">
    <location>
        <begin position="400"/>
        <end position="401"/>
    </location>
    <ligand>
        <name>L-glutamate</name>
        <dbReference type="ChEBI" id="CHEBI:29985"/>
    </ligand>
</feature>
<dbReference type="PRINTS" id="PR01210">
    <property type="entry name" value="GGTRANSPTASE"/>
</dbReference>
<dbReference type="SUPFAM" id="SSF56235">
    <property type="entry name" value="N-terminal nucleophile aminohydrolases (Ntn hydrolases)"/>
    <property type="match status" value="1"/>
</dbReference>
<dbReference type="EMBL" id="KB201304">
    <property type="protein sequence ID" value="ESO97810.1"/>
    <property type="molecule type" value="Genomic_DNA"/>
</dbReference>
<feature type="chain" id="PRO_5004718915" description="Gamma-glutamyltransferase" evidence="4">
    <location>
        <begin position="25"/>
        <end position="518"/>
    </location>
</feature>
<dbReference type="InterPro" id="IPR029055">
    <property type="entry name" value="Ntn_hydrolases_N"/>
</dbReference>
<dbReference type="GO" id="GO:0006751">
    <property type="term" value="P:glutathione catabolic process"/>
    <property type="evidence" value="ECO:0007669"/>
    <property type="project" value="InterPro"/>
</dbReference>
<evidence type="ECO:0000313" key="5">
    <source>
        <dbReference type="EMBL" id="ESO97810.1"/>
    </source>
</evidence>
<evidence type="ECO:0000256" key="4">
    <source>
        <dbReference type="SAM" id="SignalP"/>
    </source>
</evidence>
<proteinExistence type="predicted"/>
<accession>V4ASG3</accession>
<evidence type="ECO:0000256" key="3">
    <source>
        <dbReference type="PIRSR" id="PIRSR600101-2"/>
    </source>
</evidence>
<feature type="signal peptide" evidence="4">
    <location>
        <begin position="1"/>
        <end position="24"/>
    </location>
</feature>
<name>V4ASG3_LOTGI</name>
<feature type="binding site" evidence="3">
    <location>
        <position position="51"/>
    </location>
    <ligand>
        <name>L-glutamate</name>
        <dbReference type="ChEBI" id="CHEBI:29985"/>
    </ligand>
</feature>
<feature type="binding site" evidence="3">
    <location>
        <position position="372"/>
    </location>
    <ligand>
        <name>L-glutamate</name>
        <dbReference type="ChEBI" id="CHEBI:29985"/>
    </ligand>
</feature>
<gene>
    <name evidence="5" type="ORF">LOTGIDRAFT_152913</name>
</gene>
<keyword evidence="1" id="KW-0800">Toxin</keyword>
<dbReference type="Gene3D" id="1.10.246.130">
    <property type="match status" value="1"/>
</dbReference>
<feature type="binding site" evidence="3">
    <location>
        <begin position="348"/>
        <end position="350"/>
    </location>
    <ligand>
        <name>L-glutamate</name>
        <dbReference type="ChEBI" id="CHEBI:29985"/>
    </ligand>
</feature>
<dbReference type="FunFam" id="1.10.246.130:FF:000001">
    <property type="entry name" value="Gamma-glutamyltransferase 5 isoform 1"/>
    <property type="match status" value="1"/>
</dbReference>
<dbReference type="Gene3D" id="3.60.20.40">
    <property type="match status" value="1"/>
</dbReference>
<evidence type="ECO:0008006" key="7">
    <source>
        <dbReference type="Google" id="ProtNLM"/>
    </source>
</evidence>
<dbReference type="PANTHER" id="PTHR11686">
    <property type="entry name" value="GAMMA GLUTAMYL TRANSPEPTIDASE"/>
    <property type="match status" value="1"/>
</dbReference>
<dbReference type="AlphaFoldDB" id="V4ASG3"/>
<dbReference type="HOGENOM" id="CLU_014813_4_1_1"/>
<dbReference type="RefSeq" id="XP_009051655.1">
    <property type="nucleotide sequence ID" value="XM_009053407.1"/>
</dbReference>
<organism evidence="5 6">
    <name type="scientific">Lottia gigantea</name>
    <name type="common">Giant owl limpet</name>
    <dbReference type="NCBI Taxonomy" id="225164"/>
    <lineage>
        <taxon>Eukaryota</taxon>
        <taxon>Metazoa</taxon>
        <taxon>Spiralia</taxon>
        <taxon>Lophotrochozoa</taxon>
        <taxon>Mollusca</taxon>
        <taxon>Gastropoda</taxon>
        <taxon>Patellogastropoda</taxon>
        <taxon>Lottioidea</taxon>
        <taxon>Lottiidae</taxon>
        <taxon>Lottia</taxon>
    </lineage>
</organism>
<dbReference type="InterPro" id="IPR043138">
    <property type="entry name" value="GGT_lsub"/>
</dbReference>
<dbReference type="STRING" id="225164.V4ASG3"/>
<dbReference type="CTD" id="20235810"/>
<dbReference type="GO" id="GO:0036374">
    <property type="term" value="F:glutathione hydrolase activity"/>
    <property type="evidence" value="ECO:0007669"/>
    <property type="project" value="InterPro"/>
</dbReference>
<dbReference type="GeneID" id="20235810"/>
<evidence type="ECO:0000256" key="2">
    <source>
        <dbReference type="PIRSR" id="PIRSR600101-1"/>
    </source>
</evidence>
<dbReference type="Proteomes" id="UP000030746">
    <property type="component" value="Unassembled WGS sequence"/>
</dbReference>
<dbReference type="PANTHER" id="PTHR11686:SF9">
    <property type="entry name" value="RE13973P"/>
    <property type="match status" value="1"/>
</dbReference>